<gene>
    <name evidence="1" type="ORF">HMPREF0027_0470</name>
</gene>
<keyword evidence="2" id="KW-1185">Reference proteome</keyword>
<accession>E8KF53</accession>
<dbReference type="RefSeq" id="WP_005621808.1">
    <property type="nucleotide sequence ID" value="NZ_GL831080.1"/>
</dbReference>
<dbReference type="AlphaFoldDB" id="E8KF53"/>
<comment type="caution">
    <text evidence="1">The sequence shown here is derived from an EMBL/GenBank/DDBJ whole genome shotgun (WGS) entry which is preliminary data.</text>
</comment>
<proteinExistence type="predicted"/>
<dbReference type="EMBL" id="AEVG01000032">
    <property type="protein sequence ID" value="EFX92480.1"/>
    <property type="molecule type" value="Genomic_DNA"/>
</dbReference>
<organism evidence="1 2">
    <name type="scientific">Actinobacillus ureae ATCC 25976</name>
    <dbReference type="NCBI Taxonomy" id="887324"/>
    <lineage>
        <taxon>Bacteria</taxon>
        <taxon>Pseudomonadati</taxon>
        <taxon>Pseudomonadota</taxon>
        <taxon>Gammaproteobacteria</taxon>
        <taxon>Pasteurellales</taxon>
        <taxon>Pasteurellaceae</taxon>
        <taxon>Actinobacillus</taxon>
    </lineage>
</organism>
<reference evidence="1 2" key="1">
    <citation type="submission" date="2011-01" db="EMBL/GenBank/DDBJ databases">
        <authorList>
            <person name="Muzny D."/>
            <person name="Qin X."/>
            <person name="Deng J."/>
            <person name="Jiang H."/>
            <person name="Liu Y."/>
            <person name="Qu J."/>
            <person name="Song X.-Z."/>
            <person name="Zhang L."/>
            <person name="Thornton R."/>
            <person name="Coyle M."/>
            <person name="Francisco L."/>
            <person name="Jackson L."/>
            <person name="Javaid M."/>
            <person name="Korchina V."/>
            <person name="Kovar C."/>
            <person name="Mata R."/>
            <person name="Mathew T."/>
            <person name="Ngo R."/>
            <person name="Nguyen L."/>
            <person name="Nguyen N."/>
            <person name="Okwuonu G."/>
            <person name="Ongeri F."/>
            <person name="Pham C."/>
            <person name="Simmons D."/>
            <person name="Wilczek-Boney K."/>
            <person name="Hale W."/>
            <person name="Jakkamsetti A."/>
            <person name="Pham P."/>
            <person name="Ruth R."/>
            <person name="San Lucas F."/>
            <person name="Warren J."/>
            <person name="Zhang J."/>
            <person name="Zhao Z."/>
            <person name="Zhou C."/>
            <person name="Zhu D."/>
            <person name="Lee S."/>
            <person name="Bess C."/>
            <person name="Blankenburg K."/>
            <person name="Forbes L."/>
            <person name="Fu Q."/>
            <person name="Gubbala S."/>
            <person name="Hirani K."/>
            <person name="Jayaseelan J.C."/>
            <person name="Lara F."/>
            <person name="Munidasa M."/>
            <person name="Palculict T."/>
            <person name="Patil S."/>
            <person name="Pu L.-L."/>
            <person name="Saada N."/>
            <person name="Tang L."/>
            <person name="Weissenberger G."/>
            <person name="Zhu Y."/>
            <person name="Hemphill L."/>
            <person name="Shang Y."/>
            <person name="Youmans B."/>
            <person name="Ayvaz T."/>
            <person name="Ross M."/>
            <person name="Santibanez J."/>
            <person name="Aqrawi P."/>
            <person name="Gross S."/>
            <person name="Joshi V."/>
            <person name="Fowler G."/>
            <person name="Nazareth L."/>
            <person name="Reid J."/>
            <person name="Worley K."/>
            <person name="Petrosino J."/>
            <person name="Highlander S."/>
            <person name="Gibbs R."/>
        </authorList>
    </citation>
    <scope>NUCLEOTIDE SEQUENCE [LARGE SCALE GENOMIC DNA]</scope>
    <source>
        <strain evidence="1 2">ATCC 25976</strain>
    </source>
</reference>
<sequence length="48" mass="5115">MPSELSETDDSLEAANFAANDSEFSYETALDAGFAANLEAPQYEAVVI</sequence>
<protein>
    <submittedName>
        <fullName evidence="1">Uncharacterized protein</fullName>
    </submittedName>
</protein>
<evidence type="ECO:0000313" key="2">
    <source>
        <dbReference type="Proteomes" id="UP000005467"/>
    </source>
</evidence>
<name>E8KF53_9PAST</name>
<dbReference type="HOGENOM" id="CLU_3148571_0_0_6"/>
<dbReference type="Proteomes" id="UP000005467">
    <property type="component" value="Unassembled WGS sequence"/>
</dbReference>
<evidence type="ECO:0000313" key="1">
    <source>
        <dbReference type="EMBL" id="EFX92480.1"/>
    </source>
</evidence>